<feature type="compositionally biased region" description="Basic and acidic residues" evidence="1">
    <location>
        <begin position="78"/>
        <end position="87"/>
    </location>
</feature>
<name>A0A5D3DHT2_CUCMM</name>
<reference evidence="2 3" key="1">
    <citation type="submission" date="2019-08" db="EMBL/GenBank/DDBJ databases">
        <title>Draft genome sequences of two oriental melons (Cucumis melo L. var makuwa).</title>
        <authorList>
            <person name="Kwon S.-Y."/>
        </authorList>
    </citation>
    <scope>NUCLEOTIDE SEQUENCE [LARGE SCALE GENOMIC DNA]</scope>
    <source>
        <strain evidence="3">cv. Chang Bougi</strain>
        <tissue evidence="2">Leaf</tissue>
    </source>
</reference>
<evidence type="ECO:0000256" key="1">
    <source>
        <dbReference type="SAM" id="MobiDB-lite"/>
    </source>
</evidence>
<organism evidence="2 3">
    <name type="scientific">Cucumis melo var. makuwa</name>
    <name type="common">Oriental melon</name>
    <dbReference type="NCBI Taxonomy" id="1194695"/>
    <lineage>
        <taxon>Eukaryota</taxon>
        <taxon>Viridiplantae</taxon>
        <taxon>Streptophyta</taxon>
        <taxon>Embryophyta</taxon>
        <taxon>Tracheophyta</taxon>
        <taxon>Spermatophyta</taxon>
        <taxon>Magnoliopsida</taxon>
        <taxon>eudicotyledons</taxon>
        <taxon>Gunneridae</taxon>
        <taxon>Pentapetalae</taxon>
        <taxon>rosids</taxon>
        <taxon>fabids</taxon>
        <taxon>Cucurbitales</taxon>
        <taxon>Cucurbitaceae</taxon>
        <taxon>Benincaseae</taxon>
        <taxon>Cucumis</taxon>
    </lineage>
</organism>
<dbReference type="EMBL" id="SSTD01004586">
    <property type="protein sequence ID" value="TYK23135.1"/>
    <property type="molecule type" value="Genomic_DNA"/>
</dbReference>
<accession>A0A5D3DHT2</accession>
<sequence length="120" mass="13533">MMSVDILEKKIRMTQNMQLLAVTTSTTLRPQMNGPQGRDTLAESMFNECLLVCNEDVLNMEFPAMYSPRMNMSSGDMMVERSGRSSDYKSSSSGQKKKHDMQAFEPYDLICDAGLCERLG</sequence>
<dbReference type="Proteomes" id="UP000321947">
    <property type="component" value="Unassembled WGS sequence"/>
</dbReference>
<feature type="region of interest" description="Disordered" evidence="1">
    <location>
        <begin position="73"/>
        <end position="100"/>
    </location>
</feature>
<evidence type="ECO:0000313" key="3">
    <source>
        <dbReference type="Proteomes" id="UP000321947"/>
    </source>
</evidence>
<dbReference type="AlphaFoldDB" id="A0A5D3DHT2"/>
<evidence type="ECO:0000313" key="2">
    <source>
        <dbReference type="EMBL" id="TYK23135.1"/>
    </source>
</evidence>
<protein>
    <submittedName>
        <fullName evidence="2">Retrotransposon protein</fullName>
    </submittedName>
</protein>
<comment type="caution">
    <text evidence="2">The sequence shown here is derived from an EMBL/GenBank/DDBJ whole genome shotgun (WGS) entry which is preliminary data.</text>
</comment>
<gene>
    <name evidence="2" type="ORF">E5676_scaffold142G001360</name>
</gene>
<proteinExistence type="predicted"/>